<dbReference type="Pfam" id="PF23562">
    <property type="entry name" value="AMP-binding_C_3"/>
    <property type="match status" value="1"/>
</dbReference>
<dbReference type="InterPro" id="IPR051414">
    <property type="entry name" value="Adenylate-forming_Reductase"/>
</dbReference>
<evidence type="ECO:0008006" key="8">
    <source>
        <dbReference type="Google" id="ProtNLM"/>
    </source>
</evidence>
<dbReference type="Pfam" id="PF07993">
    <property type="entry name" value="NAD_binding_4"/>
    <property type="match status" value="1"/>
</dbReference>
<dbReference type="InterPro" id="IPR013120">
    <property type="entry name" value="FAR_NAD-bd"/>
</dbReference>
<evidence type="ECO:0000256" key="1">
    <source>
        <dbReference type="ARBA" id="ARBA00022450"/>
    </source>
</evidence>
<feature type="domain" description="Thioester reductase (TE)" evidence="5">
    <location>
        <begin position="670"/>
        <end position="802"/>
    </location>
</feature>
<dbReference type="InterPro" id="IPR000873">
    <property type="entry name" value="AMP-dep_synth/lig_dom"/>
</dbReference>
<dbReference type="SUPFAM" id="SSF47336">
    <property type="entry name" value="ACP-like"/>
    <property type="match status" value="1"/>
</dbReference>
<dbReference type="PROSITE" id="PS00455">
    <property type="entry name" value="AMP_BINDING"/>
    <property type="match status" value="1"/>
</dbReference>
<dbReference type="SUPFAM" id="SSF51735">
    <property type="entry name" value="NAD(P)-binding Rossmann-fold domains"/>
    <property type="match status" value="1"/>
</dbReference>
<feature type="domain" description="Carrier" evidence="4">
    <location>
        <begin position="555"/>
        <end position="624"/>
    </location>
</feature>
<dbReference type="Pfam" id="PF00550">
    <property type="entry name" value="PP-binding"/>
    <property type="match status" value="1"/>
</dbReference>
<sequence length="929" mass="103646">MPWITKIPGQNSAENLSPKETDDVIFTIDELIKRRALELQDLPLLGYPREGLADHEEHSAEAVDKYVDAAVQCLQQRGLEPADSESDQAPVVGILAHSSLQFIITLLGLSRLGYAVLLLSTRLASPAILSLLKQADCTTILTTPQFHHVLGEVRAENPITLFEMLKHEDYYGVESSAFHRHYDPVKESPKRAVIIHSSGSTGLPKPIFLTHRSCIAAFATNLDRKALMTQPLFHSFGFYETFRSIYSGKPMYYVNYEYPLTKRNLLATLRRVQPELFFCVPYVLKLLADSEDGIEALAAIDLIMYGGSACPDDLGDRLVRRGVNICANYGATETGRVMTSVRPPGDTAWNYLRILPQVKQFLLMDEIAPRIYECVALDGLKSKSTINSNDPPNSFRTRDLFTRHPKNPHFWKYVSRLDDRLTLVNGEKVLPIPIEGRIRQEALVQEAVVFGDGKTVPGLIIVRADAAANLSDEEFLQHIWPSVEDANSRAESFARIPREMVVVLPAGTTYACTDKSTFIRAQVYEQFKREIEDAYRRFEHDAGGSLALSLPELEEYLLRQFGEQLGVTLTSAETDFFACGIDSLQCLKMWSLIKKDLDLGGKQGEVGQNILYETGNVAALARYLHALRTGAEQDIHDPKQTIANLIAKYSNVHPSRPQAPVPPKNHVILLTGATGSLGAHLLSQLLSHPSTSHIYVLVRASSPSTALSRTLSSLSSRNLTPSPSSLSKLTALPSALHLPTLGIPENHLDTLRSSLTHVIHSAWAVNFNLRVEAFEREHIAGIAHLLDVCAGAAHRARFFFCSWEGGAGDKMEDPGVVFHVVNPRRFHWTRDMLPALSAAGLRFEAVPTEQWMEKLRHSDRDPERNPPIKLLDWFESKYGHGGSTKAKGPLAYLTEETSKRSETIGRIPDVTDVEYVKLMVDWLEREWKS</sequence>
<accession>A0AAN6RMM9</accession>
<feature type="domain" description="AMP-dependent synthetase/ligase" evidence="3">
    <location>
        <begin position="54"/>
        <end position="350"/>
    </location>
</feature>
<dbReference type="Gene3D" id="3.40.50.12780">
    <property type="entry name" value="N-terminal domain of ligase-like"/>
    <property type="match status" value="1"/>
</dbReference>
<keyword evidence="2" id="KW-0597">Phosphoprotein</keyword>
<reference evidence="6 7" key="1">
    <citation type="submission" date="2021-02" db="EMBL/GenBank/DDBJ databases">
        <title>Genome assembly of Pseudopithomyces chartarum.</title>
        <authorList>
            <person name="Jauregui R."/>
            <person name="Singh J."/>
            <person name="Voisey C."/>
        </authorList>
    </citation>
    <scope>NUCLEOTIDE SEQUENCE [LARGE SCALE GENOMIC DNA]</scope>
    <source>
        <strain evidence="6 7">AGR01</strain>
    </source>
</reference>
<dbReference type="SUPFAM" id="SSF56801">
    <property type="entry name" value="Acetyl-CoA synthetase-like"/>
    <property type="match status" value="1"/>
</dbReference>
<dbReference type="Pfam" id="PF00501">
    <property type="entry name" value="AMP-binding"/>
    <property type="match status" value="1"/>
</dbReference>
<dbReference type="PANTHER" id="PTHR43439">
    <property type="entry name" value="PHENYLACETATE-COENZYME A LIGASE"/>
    <property type="match status" value="1"/>
</dbReference>
<evidence type="ECO:0000259" key="3">
    <source>
        <dbReference type="Pfam" id="PF00501"/>
    </source>
</evidence>
<evidence type="ECO:0000313" key="6">
    <source>
        <dbReference type="EMBL" id="KAK3216816.1"/>
    </source>
</evidence>
<comment type="caution">
    <text evidence="6">The sequence shown here is derived from an EMBL/GenBank/DDBJ whole genome shotgun (WGS) entry which is preliminary data.</text>
</comment>
<keyword evidence="7" id="KW-1185">Reference proteome</keyword>
<dbReference type="Gene3D" id="3.40.50.720">
    <property type="entry name" value="NAD(P)-binding Rossmann-like Domain"/>
    <property type="match status" value="2"/>
</dbReference>
<dbReference type="InterPro" id="IPR020845">
    <property type="entry name" value="AMP-binding_CS"/>
</dbReference>
<dbReference type="InterPro" id="IPR009081">
    <property type="entry name" value="PP-bd_ACP"/>
</dbReference>
<dbReference type="Gene3D" id="1.10.1200.10">
    <property type="entry name" value="ACP-like"/>
    <property type="match status" value="1"/>
</dbReference>
<protein>
    <recommendedName>
        <fullName evidence="8">Acetyl-CoA synthetase-like protein</fullName>
    </recommendedName>
</protein>
<dbReference type="AlphaFoldDB" id="A0AAN6RMM9"/>
<keyword evidence="1" id="KW-0596">Phosphopantetheine</keyword>
<dbReference type="InterPro" id="IPR036736">
    <property type="entry name" value="ACP-like_sf"/>
</dbReference>
<dbReference type="InterPro" id="IPR036291">
    <property type="entry name" value="NAD(P)-bd_dom_sf"/>
</dbReference>
<name>A0AAN6RMM9_9PLEO</name>
<proteinExistence type="predicted"/>
<gene>
    <name evidence="6" type="ORF">GRF29_1g1028897</name>
</gene>
<organism evidence="6 7">
    <name type="scientific">Pseudopithomyces chartarum</name>
    <dbReference type="NCBI Taxonomy" id="1892770"/>
    <lineage>
        <taxon>Eukaryota</taxon>
        <taxon>Fungi</taxon>
        <taxon>Dikarya</taxon>
        <taxon>Ascomycota</taxon>
        <taxon>Pezizomycotina</taxon>
        <taxon>Dothideomycetes</taxon>
        <taxon>Pleosporomycetidae</taxon>
        <taxon>Pleosporales</taxon>
        <taxon>Massarineae</taxon>
        <taxon>Didymosphaeriaceae</taxon>
        <taxon>Pseudopithomyces</taxon>
    </lineage>
</organism>
<evidence type="ECO:0000313" key="7">
    <source>
        <dbReference type="Proteomes" id="UP001280581"/>
    </source>
</evidence>
<dbReference type="InterPro" id="IPR042099">
    <property type="entry name" value="ANL_N_sf"/>
</dbReference>
<dbReference type="PANTHER" id="PTHR43439:SF2">
    <property type="entry name" value="ENZYME, PUTATIVE (JCVI)-RELATED"/>
    <property type="match status" value="1"/>
</dbReference>
<evidence type="ECO:0000259" key="4">
    <source>
        <dbReference type="Pfam" id="PF00550"/>
    </source>
</evidence>
<evidence type="ECO:0000256" key="2">
    <source>
        <dbReference type="ARBA" id="ARBA00022553"/>
    </source>
</evidence>
<dbReference type="Proteomes" id="UP001280581">
    <property type="component" value="Unassembled WGS sequence"/>
</dbReference>
<dbReference type="EMBL" id="WVTA01000001">
    <property type="protein sequence ID" value="KAK3216816.1"/>
    <property type="molecule type" value="Genomic_DNA"/>
</dbReference>
<evidence type="ECO:0000259" key="5">
    <source>
        <dbReference type="Pfam" id="PF07993"/>
    </source>
</evidence>